<reference evidence="2 3" key="1">
    <citation type="submission" date="2014-09" db="EMBL/GenBank/DDBJ databases">
        <title>Sporocytophaga myxococcoides PG-01 genome sequencing.</title>
        <authorList>
            <person name="Liu L."/>
            <person name="Gao P.J."/>
            <person name="Chen G.J."/>
            <person name="Wang L.S."/>
        </authorList>
    </citation>
    <scope>NUCLEOTIDE SEQUENCE [LARGE SCALE GENOMIC DNA]</scope>
    <source>
        <strain evidence="2 3">PG-01</strain>
    </source>
</reference>
<protein>
    <submittedName>
        <fullName evidence="2">Uncharacterized protein</fullName>
    </submittedName>
</protein>
<comment type="caution">
    <text evidence="2">The sequence shown here is derived from an EMBL/GenBank/DDBJ whole genome shotgun (WGS) entry which is preliminary data.</text>
</comment>
<keyword evidence="1" id="KW-0812">Transmembrane</keyword>
<dbReference type="AlphaFoldDB" id="A0A098LD50"/>
<organism evidence="2 3">
    <name type="scientific">Sporocytophaga myxococcoides</name>
    <dbReference type="NCBI Taxonomy" id="153721"/>
    <lineage>
        <taxon>Bacteria</taxon>
        <taxon>Pseudomonadati</taxon>
        <taxon>Bacteroidota</taxon>
        <taxon>Cytophagia</taxon>
        <taxon>Cytophagales</taxon>
        <taxon>Cytophagaceae</taxon>
        <taxon>Sporocytophaga</taxon>
    </lineage>
</organism>
<dbReference type="EMBL" id="BBLT01000003">
    <property type="protein sequence ID" value="GAL84841.1"/>
    <property type="molecule type" value="Genomic_DNA"/>
</dbReference>
<name>A0A098LD50_9BACT</name>
<keyword evidence="1" id="KW-1133">Transmembrane helix</keyword>
<sequence>MDYPDNNRHFLWKSPKNLRHFGVFRNFKHFKINNLLLIFTVLELITVILKYKI</sequence>
<dbReference type="Proteomes" id="UP000030185">
    <property type="component" value="Unassembled WGS sequence"/>
</dbReference>
<evidence type="ECO:0000313" key="3">
    <source>
        <dbReference type="Proteomes" id="UP000030185"/>
    </source>
</evidence>
<keyword evidence="3" id="KW-1185">Reference proteome</keyword>
<keyword evidence="1" id="KW-0472">Membrane</keyword>
<evidence type="ECO:0000313" key="2">
    <source>
        <dbReference type="EMBL" id="GAL84841.1"/>
    </source>
</evidence>
<feature type="transmembrane region" description="Helical" evidence="1">
    <location>
        <begin position="32"/>
        <end position="51"/>
    </location>
</feature>
<proteinExistence type="predicted"/>
<gene>
    <name evidence="2" type="ORF">MYP_2069</name>
</gene>
<evidence type="ECO:0000256" key="1">
    <source>
        <dbReference type="SAM" id="Phobius"/>
    </source>
</evidence>
<accession>A0A098LD50</accession>